<proteinExistence type="predicted"/>
<dbReference type="STRING" id="216463.VC81_12505"/>
<dbReference type="Pfam" id="PF05272">
    <property type="entry name" value="VapE-like_dom"/>
    <property type="match status" value="1"/>
</dbReference>
<comment type="caution">
    <text evidence="2">The sequence shown here is derived from an EMBL/GenBank/DDBJ whole genome shotgun (WGS) entry which is preliminary data.</text>
</comment>
<dbReference type="EMBL" id="JZCR01000025">
    <property type="protein sequence ID" value="KJW11620.1"/>
    <property type="molecule type" value="Genomic_DNA"/>
</dbReference>
<dbReference type="InterPro" id="IPR007936">
    <property type="entry name" value="VapE-like_dom"/>
</dbReference>
<accession>A0A0F3RP34</accession>
<dbReference type="RefSeq" id="WP_045808399.1">
    <property type="nucleotide sequence ID" value="NZ_JZCR01000025.1"/>
</dbReference>
<organism evidence="2 3">
    <name type="scientific">Levilactobacillus spicheri</name>
    <dbReference type="NCBI Taxonomy" id="216463"/>
    <lineage>
        <taxon>Bacteria</taxon>
        <taxon>Bacillati</taxon>
        <taxon>Bacillota</taxon>
        <taxon>Bacilli</taxon>
        <taxon>Lactobacillales</taxon>
        <taxon>Lactobacillaceae</taxon>
        <taxon>Levilactobacillus</taxon>
    </lineage>
</organism>
<evidence type="ECO:0000313" key="2">
    <source>
        <dbReference type="EMBL" id="KJW11620.1"/>
    </source>
</evidence>
<name>A0A0F3RP34_9LACO</name>
<protein>
    <submittedName>
        <fullName evidence="2">Virulence protein</fullName>
    </submittedName>
</protein>
<evidence type="ECO:0000313" key="3">
    <source>
        <dbReference type="Proteomes" id="UP000033491"/>
    </source>
</evidence>
<reference evidence="2 3" key="1">
    <citation type="submission" date="2015-03" db="EMBL/GenBank/DDBJ databases">
        <authorList>
            <person name="Zheng J."/>
            <person name="Ganezle M."/>
        </authorList>
    </citation>
    <scope>NUCLEOTIDE SEQUENCE [LARGE SCALE GENOMIC DNA]</scope>
    <source>
        <strain evidence="2 3">LP38</strain>
    </source>
</reference>
<gene>
    <name evidence="2" type="ORF">VC81_12505</name>
</gene>
<dbReference type="Proteomes" id="UP000033491">
    <property type="component" value="Unassembled WGS sequence"/>
</dbReference>
<evidence type="ECO:0000259" key="1">
    <source>
        <dbReference type="Pfam" id="PF05272"/>
    </source>
</evidence>
<dbReference type="OrthoDB" id="9763644at2"/>
<dbReference type="PANTHER" id="PTHR34985">
    <property type="entry name" value="SLR0554 PROTEIN"/>
    <property type="match status" value="1"/>
</dbReference>
<dbReference type="AlphaFoldDB" id="A0A0F3RP34"/>
<dbReference type="PATRIC" id="fig|216463.3.peg.1758"/>
<dbReference type="PANTHER" id="PTHR34985:SF1">
    <property type="entry name" value="SLR0554 PROTEIN"/>
    <property type="match status" value="1"/>
</dbReference>
<sequence>MDNEILQLAKKRDEQIAKASDDWTSDLRRTTNGGIRRSSLHNIRLYLKNDPYLKGILVFNDFTGQISKLKANPATHQAAGMWKDEDNSILRVYLDEQYDVLFSTENLQDVIASVAREHTSNPMKERIEQDKWDGKPRAEAFFIDYLGAEDNHYTRMVTRKWLSGAVARVYHPGCKFEIIPILEGHQGIGKSTTVSLLAPEYFNDSMKSMGKQKDDYQQLIGSWIIEIAELSAMKKTDIEGLKNFTSALSDYYRDSYGHYATHHPRKNVFIGTTNQRDYLKDATGERRFYPIRCGVNKATKNPWQPAKGDIPQILAEVKTWVDAGEKLYFDQQTMAEAKAYQQEAQTINPMKEAIEEYLSMPVPTNWDELTTSVKHSYFEHYADGSKPTEELPEWLNSQLSNQKQSLSQTTTREILAVVFDKQADSYLSGRINGEAKKVKLIMDNMDGWKYSMNIIINGKRQRGYININK</sequence>
<feature type="domain" description="Virulence-associated protein E-like" evidence="1">
    <location>
        <begin position="128"/>
        <end position="344"/>
    </location>
</feature>